<dbReference type="PANTHER" id="PTHR46382:SF1">
    <property type="entry name" value="PHOSPHATIDATE CYTIDYLYLTRANSFERASE"/>
    <property type="match status" value="1"/>
</dbReference>
<evidence type="ECO:0000256" key="8">
    <source>
        <dbReference type="ARBA" id="ARBA00022475"/>
    </source>
</evidence>
<feature type="transmembrane region" description="Helical" evidence="19">
    <location>
        <begin position="6"/>
        <end position="39"/>
    </location>
</feature>
<evidence type="ECO:0000256" key="17">
    <source>
        <dbReference type="ARBA" id="ARBA00023264"/>
    </source>
</evidence>
<evidence type="ECO:0000256" key="16">
    <source>
        <dbReference type="ARBA" id="ARBA00023209"/>
    </source>
</evidence>
<evidence type="ECO:0000256" key="13">
    <source>
        <dbReference type="ARBA" id="ARBA00022989"/>
    </source>
</evidence>
<comment type="caution">
    <text evidence="20">The sequence shown here is derived from an EMBL/GenBank/DDBJ whole genome shotgun (WGS) entry which is preliminary data.</text>
</comment>
<evidence type="ECO:0000256" key="3">
    <source>
        <dbReference type="ARBA" id="ARBA00005119"/>
    </source>
</evidence>
<evidence type="ECO:0000313" key="21">
    <source>
        <dbReference type="Proteomes" id="UP000242972"/>
    </source>
</evidence>
<evidence type="ECO:0000256" key="6">
    <source>
        <dbReference type="ARBA" id="ARBA00012487"/>
    </source>
</evidence>
<evidence type="ECO:0000256" key="7">
    <source>
        <dbReference type="ARBA" id="ARBA00019373"/>
    </source>
</evidence>
<evidence type="ECO:0000313" key="20">
    <source>
        <dbReference type="EMBL" id="PSR35443.1"/>
    </source>
</evidence>
<keyword evidence="9" id="KW-0444">Lipid biosynthesis</keyword>
<feature type="transmembrane region" description="Helical" evidence="19">
    <location>
        <begin position="104"/>
        <end position="122"/>
    </location>
</feature>
<name>A0A2T2XLS8_9FIRM</name>
<dbReference type="GO" id="GO:0016024">
    <property type="term" value="P:CDP-diacylglycerol biosynthetic process"/>
    <property type="evidence" value="ECO:0007669"/>
    <property type="project" value="UniProtKB-UniPathway"/>
</dbReference>
<keyword evidence="8" id="KW-1003">Cell membrane</keyword>
<keyword evidence="12 18" id="KW-0548">Nucleotidyltransferase</keyword>
<feature type="transmembrane region" description="Helical" evidence="19">
    <location>
        <begin position="196"/>
        <end position="213"/>
    </location>
</feature>
<feature type="transmembrane region" description="Helical" evidence="19">
    <location>
        <begin position="128"/>
        <end position="149"/>
    </location>
</feature>
<organism evidence="20 21">
    <name type="scientific">Sulfobacillus benefaciens</name>
    <dbReference type="NCBI Taxonomy" id="453960"/>
    <lineage>
        <taxon>Bacteria</taxon>
        <taxon>Bacillati</taxon>
        <taxon>Bacillota</taxon>
        <taxon>Clostridia</taxon>
        <taxon>Eubacteriales</taxon>
        <taxon>Clostridiales Family XVII. Incertae Sedis</taxon>
        <taxon>Sulfobacillus</taxon>
    </lineage>
</organism>
<comment type="pathway">
    <text evidence="4">Lipid metabolism.</text>
</comment>
<proteinExistence type="inferred from homology"/>
<evidence type="ECO:0000256" key="2">
    <source>
        <dbReference type="ARBA" id="ARBA00004651"/>
    </source>
</evidence>
<evidence type="ECO:0000256" key="15">
    <source>
        <dbReference type="ARBA" id="ARBA00023136"/>
    </source>
</evidence>
<dbReference type="EMBL" id="PXYW01000001">
    <property type="protein sequence ID" value="PSR35443.1"/>
    <property type="molecule type" value="Genomic_DNA"/>
</dbReference>
<keyword evidence="16" id="KW-0594">Phospholipid biosynthesis</keyword>
<dbReference type="Pfam" id="PF01148">
    <property type="entry name" value="CTP_transf_1"/>
    <property type="match status" value="1"/>
</dbReference>
<dbReference type="Proteomes" id="UP000242972">
    <property type="component" value="Unassembled WGS sequence"/>
</dbReference>
<feature type="transmembrane region" description="Helical" evidence="19">
    <location>
        <begin position="74"/>
        <end position="92"/>
    </location>
</feature>
<sequence length="260" mass="28403">MLKMRVVTAAIGIPIMLLLLYFGGMVLVIGIGVLSGLGIWELHRMLRLHKVEFFPFAALGWVWAFIWASRHPSWILPVLTLGSVGIALVALLNRKPESFEGTMTTSWGALYMGLFFSFVIRLRELTSGMNIAFSFFLIIWATDTLAFFIGRQWGTHRLLPKISPGKTWEGTAAGTLAGILMGMGTAHWSGLTIVDGILFGLLVSISGQMGDLLESSIKRYAGVKDSGVLLPGHGGILDRFDSVLFALPIAYYLLRGLGIS</sequence>
<evidence type="ECO:0000256" key="5">
    <source>
        <dbReference type="ARBA" id="ARBA00010185"/>
    </source>
</evidence>
<dbReference type="PANTHER" id="PTHR46382">
    <property type="entry name" value="PHOSPHATIDATE CYTIDYLYLTRANSFERASE"/>
    <property type="match status" value="1"/>
</dbReference>
<dbReference type="PROSITE" id="PS01315">
    <property type="entry name" value="CDS"/>
    <property type="match status" value="1"/>
</dbReference>
<evidence type="ECO:0000256" key="12">
    <source>
        <dbReference type="ARBA" id="ARBA00022695"/>
    </source>
</evidence>
<feature type="transmembrane region" description="Helical" evidence="19">
    <location>
        <begin position="51"/>
        <end position="68"/>
    </location>
</feature>
<evidence type="ECO:0000256" key="14">
    <source>
        <dbReference type="ARBA" id="ARBA00023098"/>
    </source>
</evidence>
<comment type="similarity">
    <text evidence="5 18">Belongs to the CDS family.</text>
</comment>
<evidence type="ECO:0000256" key="10">
    <source>
        <dbReference type="ARBA" id="ARBA00022679"/>
    </source>
</evidence>
<dbReference type="GO" id="GO:0005886">
    <property type="term" value="C:plasma membrane"/>
    <property type="evidence" value="ECO:0007669"/>
    <property type="project" value="UniProtKB-SubCell"/>
</dbReference>
<keyword evidence="10 18" id="KW-0808">Transferase</keyword>
<keyword evidence="14" id="KW-0443">Lipid metabolism</keyword>
<comment type="pathway">
    <text evidence="3 18">Phospholipid metabolism; CDP-diacylglycerol biosynthesis; CDP-diacylglycerol from sn-glycerol 3-phosphate: step 3/3.</text>
</comment>
<reference evidence="20 21" key="1">
    <citation type="journal article" date="2014" name="BMC Genomics">
        <title>Comparison of environmental and isolate Sulfobacillus genomes reveals diverse carbon, sulfur, nitrogen, and hydrogen metabolisms.</title>
        <authorList>
            <person name="Justice N.B."/>
            <person name="Norman A."/>
            <person name="Brown C.T."/>
            <person name="Singh A."/>
            <person name="Thomas B.C."/>
            <person name="Banfield J.F."/>
        </authorList>
    </citation>
    <scope>NUCLEOTIDE SEQUENCE [LARGE SCALE GENOMIC DNA]</scope>
    <source>
        <strain evidence="20">AMDSBA4</strain>
    </source>
</reference>
<evidence type="ECO:0000256" key="4">
    <source>
        <dbReference type="ARBA" id="ARBA00005189"/>
    </source>
</evidence>
<evidence type="ECO:0000256" key="9">
    <source>
        <dbReference type="ARBA" id="ARBA00022516"/>
    </source>
</evidence>
<dbReference type="GO" id="GO:0004605">
    <property type="term" value="F:phosphatidate cytidylyltransferase activity"/>
    <property type="evidence" value="ECO:0007669"/>
    <property type="project" value="UniProtKB-EC"/>
</dbReference>
<comment type="catalytic activity">
    <reaction evidence="1 18">
        <text>a 1,2-diacyl-sn-glycero-3-phosphate + CTP + H(+) = a CDP-1,2-diacyl-sn-glycerol + diphosphate</text>
        <dbReference type="Rhea" id="RHEA:16229"/>
        <dbReference type="ChEBI" id="CHEBI:15378"/>
        <dbReference type="ChEBI" id="CHEBI:33019"/>
        <dbReference type="ChEBI" id="CHEBI:37563"/>
        <dbReference type="ChEBI" id="CHEBI:58332"/>
        <dbReference type="ChEBI" id="CHEBI:58608"/>
        <dbReference type="EC" id="2.7.7.41"/>
    </reaction>
</comment>
<keyword evidence="11 18" id="KW-0812">Transmembrane</keyword>
<evidence type="ECO:0000256" key="11">
    <source>
        <dbReference type="ARBA" id="ARBA00022692"/>
    </source>
</evidence>
<dbReference type="EC" id="2.7.7.41" evidence="6 18"/>
<gene>
    <name evidence="20" type="ORF">C7B46_00160</name>
</gene>
<keyword evidence="13 19" id="KW-1133">Transmembrane helix</keyword>
<keyword evidence="15 19" id="KW-0472">Membrane</keyword>
<dbReference type="InterPro" id="IPR000374">
    <property type="entry name" value="PC_trans"/>
</dbReference>
<keyword evidence="17" id="KW-1208">Phospholipid metabolism</keyword>
<accession>A0A2T2XLS8</accession>
<comment type="subcellular location">
    <subcellularLocation>
        <location evidence="2">Cell membrane</location>
        <topology evidence="2">Multi-pass membrane protein</topology>
    </subcellularLocation>
</comment>
<dbReference type="AlphaFoldDB" id="A0A2T2XLS8"/>
<evidence type="ECO:0000256" key="18">
    <source>
        <dbReference type="RuleBase" id="RU003938"/>
    </source>
</evidence>
<evidence type="ECO:0000256" key="1">
    <source>
        <dbReference type="ARBA" id="ARBA00001698"/>
    </source>
</evidence>
<protein>
    <recommendedName>
        <fullName evidence="7 18">Phosphatidate cytidylyltransferase</fullName>
        <ecNumber evidence="6 18">2.7.7.41</ecNumber>
    </recommendedName>
</protein>
<dbReference type="UniPathway" id="UPA00557">
    <property type="reaction ID" value="UER00614"/>
</dbReference>
<evidence type="ECO:0000256" key="19">
    <source>
        <dbReference type="SAM" id="Phobius"/>
    </source>
</evidence>